<feature type="domain" description="RNase H type-1" evidence="1">
    <location>
        <begin position="32"/>
        <end position="113"/>
    </location>
</feature>
<dbReference type="Pfam" id="PF13456">
    <property type="entry name" value="RVT_3"/>
    <property type="match status" value="1"/>
</dbReference>
<organism evidence="2 3">
    <name type="scientific">Nyssa sinensis</name>
    <dbReference type="NCBI Taxonomy" id="561372"/>
    <lineage>
        <taxon>Eukaryota</taxon>
        <taxon>Viridiplantae</taxon>
        <taxon>Streptophyta</taxon>
        <taxon>Embryophyta</taxon>
        <taxon>Tracheophyta</taxon>
        <taxon>Spermatophyta</taxon>
        <taxon>Magnoliopsida</taxon>
        <taxon>eudicotyledons</taxon>
        <taxon>Gunneridae</taxon>
        <taxon>Pentapetalae</taxon>
        <taxon>asterids</taxon>
        <taxon>Cornales</taxon>
        <taxon>Nyssaceae</taxon>
        <taxon>Nyssa</taxon>
    </lineage>
</organism>
<dbReference type="GO" id="GO:0003676">
    <property type="term" value="F:nucleic acid binding"/>
    <property type="evidence" value="ECO:0007669"/>
    <property type="project" value="InterPro"/>
</dbReference>
<evidence type="ECO:0000259" key="1">
    <source>
        <dbReference type="Pfam" id="PF13456"/>
    </source>
</evidence>
<dbReference type="InterPro" id="IPR053151">
    <property type="entry name" value="RNase_H-like"/>
</dbReference>
<sequence>MACDILICGLGDLESAQQLGTNEQPTNSIGIATNLVAGLWSIREGLKLLVQKNSAKVILKSDCMTAIQLLKKDEKNGMHEALIKDCRLYANRLPECKFRHVLPWNRYADFMASIGQHQHQHQQSLSVMERPPDGVLSHLKADLMRLASVFVIFHFLFFF</sequence>
<keyword evidence="3" id="KW-1185">Reference proteome</keyword>
<dbReference type="InterPro" id="IPR036397">
    <property type="entry name" value="RNaseH_sf"/>
</dbReference>
<dbReference type="Proteomes" id="UP000325577">
    <property type="component" value="Linkage Group LG21"/>
</dbReference>
<name>A0A5J5AF46_9ASTE</name>
<dbReference type="CDD" id="cd06222">
    <property type="entry name" value="RNase_H_like"/>
    <property type="match status" value="1"/>
</dbReference>
<proteinExistence type="predicted"/>
<dbReference type="SUPFAM" id="SSF53098">
    <property type="entry name" value="Ribonuclease H-like"/>
    <property type="match status" value="1"/>
</dbReference>
<dbReference type="PANTHER" id="PTHR47723">
    <property type="entry name" value="OS05G0353850 PROTEIN"/>
    <property type="match status" value="1"/>
</dbReference>
<dbReference type="InterPro" id="IPR012337">
    <property type="entry name" value="RNaseH-like_sf"/>
</dbReference>
<dbReference type="EMBL" id="CM018045">
    <property type="protein sequence ID" value="KAA8528316.1"/>
    <property type="molecule type" value="Genomic_DNA"/>
</dbReference>
<evidence type="ECO:0000313" key="2">
    <source>
        <dbReference type="EMBL" id="KAA8528316.1"/>
    </source>
</evidence>
<dbReference type="Gene3D" id="3.30.420.10">
    <property type="entry name" value="Ribonuclease H-like superfamily/Ribonuclease H"/>
    <property type="match status" value="1"/>
</dbReference>
<dbReference type="InterPro" id="IPR044730">
    <property type="entry name" value="RNase_H-like_dom_plant"/>
</dbReference>
<protein>
    <recommendedName>
        <fullName evidence="1">RNase H type-1 domain-containing protein</fullName>
    </recommendedName>
</protein>
<dbReference type="AlphaFoldDB" id="A0A5J5AF46"/>
<reference evidence="2 3" key="1">
    <citation type="submission" date="2019-09" db="EMBL/GenBank/DDBJ databases">
        <title>A chromosome-level genome assembly of the Chinese tupelo Nyssa sinensis.</title>
        <authorList>
            <person name="Yang X."/>
            <person name="Kang M."/>
            <person name="Yang Y."/>
            <person name="Xiong H."/>
            <person name="Wang M."/>
            <person name="Zhang Z."/>
            <person name="Wang Z."/>
            <person name="Wu H."/>
            <person name="Ma T."/>
            <person name="Liu J."/>
            <person name="Xi Z."/>
        </authorList>
    </citation>
    <scope>NUCLEOTIDE SEQUENCE [LARGE SCALE GENOMIC DNA]</scope>
    <source>
        <strain evidence="2">J267</strain>
        <tissue evidence="2">Leaf</tissue>
    </source>
</reference>
<dbReference type="InterPro" id="IPR002156">
    <property type="entry name" value="RNaseH_domain"/>
</dbReference>
<dbReference type="GO" id="GO:0004523">
    <property type="term" value="F:RNA-DNA hybrid ribonuclease activity"/>
    <property type="evidence" value="ECO:0007669"/>
    <property type="project" value="InterPro"/>
</dbReference>
<gene>
    <name evidence="2" type="ORF">F0562_035671</name>
</gene>
<dbReference type="PANTHER" id="PTHR47723:SF19">
    <property type="entry name" value="POLYNUCLEOTIDYL TRANSFERASE, RIBONUCLEASE H-LIKE SUPERFAMILY PROTEIN"/>
    <property type="match status" value="1"/>
</dbReference>
<evidence type="ECO:0000313" key="3">
    <source>
        <dbReference type="Proteomes" id="UP000325577"/>
    </source>
</evidence>
<accession>A0A5J5AF46</accession>